<dbReference type="InterPro" id="IPR001995">
    <property type="entry name" value="Peptidase_A2_cat"/>
</dbReference>
<evidence type="ECO:0000256" key="2">
    <source>
        <dbReference type="SAM" id="Phobius"/>
    </source>
</evidence>
<dbReference type="NCBIfam" id="TIGR02281">
    <property type="entry name" value="clan_AA_DTGA"/>
    <property type="match status" value="1"/>
</dbReference>
<feature type="domain" description="Peptidase A2" evidence="3">
    <location>
        <begin position="112"/>
        <end position="191"/>
    </location>
</feature>
<keyword evidence="5" id="KW-1185">Reference proteome</keyword>
<dbReference type="GO" id="GO:0006508">
    <property type="term" value="P:proteolysis"/>
    <property type="evidence" value="ECO:0007669"/>
    <property type="project" value="UniProtKB-KW"/>
</dbReference>
<keyword evidence="2" id="KW-0812">Transmembrane</keyword>
<keyword evidence="1" id="KW-0378">Hydrolase</keyword>
<feature type="transmembrane region" description="Helical" evidence="2">
    <location>
        <begin position="12"/>
        <end position="27"/>
    </location>
</feature>
<organism evidence="4 5">
    <name type="scientific">Sphingobium baderi</name>
    <dbReference type="NCBI Taxonomy" id="1332080"/>
    <lineage>
        <taxon>Bacteria</taxon>
        <taxon>Pseudomonadati</taxon>
        <taxon>Pseudomonadota</taxon>
        <taxon>Alphaproteobacteria</taxon>
        <taxon>Sphingomonadales</taxon>
        <taxon>Sphingomonadaceae</taxon>
        <taxon>Sphingobium</taxon>
    </lineage>
</organism>
<evidence type="ECO:0000313" key="5">
    <source>
        <dbReference type="Proteomes" id="UP000056968"/>
    </source>
</evidence>
<keyword evidence="4" id="KW-0645">Protease</keyword>
<dbReference type="OrthoDB" id="7595324at2"/>
<evidence type="ECO:0000256" key="1">
    <source>
        <dbReference type="ARBA" id="ARBA00022801"/>
    </source>
</evidence>
<gene>
    <name evidence="4" type="ORF">ATN00_13905</name>
</gene>
<dbReference type="AlphaFoldDB" id="A0A0S3F0M6"/>
<dbReference type="PROSITE" id="PS50175">
    <property type="entry name" value="ASP_PROT_RETROV"/>
    <property type="match status" value="1"/>
</dbReference>
<dbReference type="InterPro" id="IPR011969">
    <property type="entry name" value="Clan_AA_Asp_peptidase_C"/>
</dbReference>
<dbReference type="KEGG" id="sbd:ATN00_13905"/>
<keyword evidence="2" id="KW-1133">Transmembrane helix</keyword>
<dbReference type="CDD" id="cd05483">
    <property type="entry name" value="retropepsin_like_bacteria"/>
    <property type="match status" value="1"/>
</dbReference>
<evidence type="ECO:0000259" key="3">
    <source>
        <dbReference type="PROSITE" id="PS50175"/>
    </source>
</evidence>
<dbReference type="RefSeq" id="WP_062065721.1">
    <property type="nucleotide sequence ID" value="NZ_CP013264.1"/>
</dbReference>
<feature type="transmembrane region" description="Helical" evidence="2">
    <location>
        <begin position="39"/>
        <end position="56"/>
    </location>
</feature>
<dbReference type="SUPFAM" id="SSF50630">
    <property type="entry name" value="Acid proteases"/>
    <property type="match status" value="1"/>
</dbReference>
<dbReference type="GO" id="GO:0004190">
    <property type="term" value="F:aspartic-type endopeptidase activity"/>
    <property type="evidence" value="ECO:0007669"/>
    <property type="project" value="InterPro"/>
</dbReference>
<evidence type="ECO:0000313" key="4">
    <source>
        <dbReference type="EMBL" id="ALR21223.1"/>
    </source>
</evidence>
<dbReference type="InterPro" id="IPR034122">
    <property type="entry name" value="Retropepsin-like_bacterial"/>
</dbReference>
<dbReference type="PROSITE" id="PS00141">
    <property type="entry name" value="ASP_PROTEASE"/>
    <property type="match status" value="1"/>
</dbReference>
<dbReference type="InterPro" id="IPR021109">
    <property type="entry name" value="Peptidase_aspartic_dom_sf"/>
</dbReference>
<accession>A0A0S3F0M6</accession>
<name>A0A0S3F0M6_9SPHN</name>
<keyword evidence="2" id="KW-0472">Membrane</keyword>
<dbReference type="InterPro" id="IPR001969">
    <property type="entry name" value="Aspartic_peptidase_AS"/>
</dbReference>
<dbReference type="Pfam" id="PF13975">
    <property type="entry name" value="gag-asp_proteas"/>
    <property type="match status" value="1"/>
</dbReference>
<reference evidence="4 5" key="1">
    <citation type="submission" date="2015-11" db="EMBL/GenBank/DDBJ databases">
        <title>A Two-component Flavoprotein Monooxygenase System MeaXY Responsible for para-Hydroxylation of 2-Methyl-6-ethylaniline and 2,6-Diethylaniline in Sphingobium baderi DE-13.</title>
        <authorList>
            <person name="Cheng M."/>
            <person name="Meng Q."/>
            <person name="Yang Y."/>
            <person name="Chu C."/>
            <person name="Yan X."/>
            <person name="He J."/>
            <person name="Li S."/>
        </authorList>
    </citation>
    <scope>NUCLEOTIDE SEQUENCE [LARGE SCALE GENOMIC DNA]</scope>
    <source>
        <strain evidence="4 5">DE-13</strain>
    </source>
</reference>
<dbReference type="Gene3D" id="2.40.70.10">
    <property type="entry name" value="Acid Proteases"/>
    <property type="match status" value="1"/>
</dbReference>
<sequence length="209" mass="22250">MGVGTDQAMSSIWYLLAIVLVGSALLTRRMPLGAMMRMALLWVAIFAILLMLFGLAHRSGIFLQKTEGPSTILEDEGRAPMPQARAEGDRIRIPVSSDGHYWVEGTVNGVPTRFLIDSGASVTALSQQAAQAAALNIDPAQSAVTMMTANGRVKAQKSQIATLAIGPIRASDLDIVVSPAFGDVNVIGMNMLSRLKSWGVENGEMVLTP</sequence>
<proteinExistence type="predicted"/>
<dbReference type="EMBL" id="CP013264">
    <property type="protein sequence ID" value="ALR21223.1"/>
    <property type="molecule type" value="Genomic_DNA"/>
</dbReference>
<protein>
    <submittedName>
        <fullName evidence="4">Aspartyl protease</fullName>
    </submittedName>
</protein>
<dbReference type="STRING" id="1332080.ATN00_13905"/>
<dbReference type="Proteomes" id="UP000056968">
    <property type="component" value="Chromosome"/>
</dbReference>